<proteinExistence type="predicted"/>
<name>A0A1I7T1B6_9PELO</name>
<keyword evidence="1" id="KW-1185">Reference proteome</keyword>
<dbReference type="Proteomes" id="UP000095282">
    <property type="component" value="Unplaced"/>
</dbReference>
<evidence type="ECO:0000313" key="1">
    <source>
        <dbReference type="Proteomes" id="UP000095282"/>
    </source>
</evidence>
<sequence length="121" mass="13989">MDYLKPVLGTTNFHPINVNSIIPDGIVRERRQLFVSNDLNMTNGYTHKNSLDFYSPGNNKNKIYPIVNTRTPMRPAIVYYENPDQNVINHTSNHQNGKNHPYFVVKVRSHPPYQGESFKDS</sequence>
<protein>
    <submittedName>
        <fullName evidence="2">MSP domain-containing protein</fullName>
    </submittedName>
</protein>
<dbReference type="AlphaFoldDB" id="A0A1I7T1B6"/>
<dbReference type="eggNOG" id="ENOG502TH97">
    <property type="taxonomic scope" value="Eukaryota"/>
</dbReference>
<evidence type="ECO:0000313" key="2">
    <source>
        <dbReference type="WBParaSite" id="Csp11.Scaffold460.g1462.t1"/>
    </source>
</evidence>
<dbReference type="WBParaSite" id="Csp11.Scaffold460.g1462.t1">
    <property type="protein sequence ID" value="Csp11.Scaffold460.g1462.t1"/>
    <property type="gene ID" value="Csp11.Scaffold460.g1462"/>
</dbReference>
<reference evidence="2" key="1">
    <citation type="submission" date="2016-11" db="UniProtKB">
        <authorList>
            <consortium name="WormBaseParasite"/>
        </authorList>
    </citation>
    <scope>IDENTIFICATION</scope>
</reference>
<organism evidence="1 2">
    <name type="scientific">Caenorhabditis tropicalis</name>
    <dbReference type="NCBI Taxonomy" id="1561998"/>
    <lineage>
        <taxon>Eukaryota</taxon>
        <taxon>Metazoa</taxon>
        <taxon>Ecdysozoa</taxon>
        <taxon>Nematoda</taxon>
        <taxon>Chromadorea</taxon>
        <taxon>Rhabditida</taxon>
        <taxon>Rhabditina</taxon>
        <taxon>Rhabditomorpha</taxon>
        <taxon>Rhabditoidea</taxon>
        <taxon>Rhabditidae</taxon>
        <taxon>Peloderinae</taxon>
        <taxon>Caenorhabditis</taxon>
    </lineage>
</organism>
<accession>A0A1I7T1B6</accession>